<dbReference type="EMBL" id="JAUEPR010000072">
    <property type="protein sequence ID" value="KAK0467680.1"/>
    <property type="molecule type" value="Genomic_DNA"/>
</dbReference>
<organism evidence="1 2">
    <name type="scientific">Armillaria novae-zelandiae</name>
    <dbReference type="NCBI Taxonomy" id="153914"/>
    <lineage>
        <taxon>Eukaryota</taxon>
        <taxon>Fungi</taxon>
        <taxon>Dikarya</taxon>
        <taxon>Basidiomycota</taxon>
        <taxon>Agaricomycotina</taxon>
        <taxon>Agaricomycetes</taxon>
        <taxon>Agaricomycetidae</taxon>
        <taxon>Agaricales</taxon>
        <taxon>Marasmiineae</taxon>
        <taxon>Physalacriaceae</taxon>
        <taxon>Armillaria</taxon>
    </lineage>
</organism>
<keyword evidence="2" id="KW-1185">Reference proteome</keyword>
<reference evidence="1" key="1">
    <citation type="submission" date="2023-06" db="EMBL/GenBank/DDBJ databases">
        <authorList>
            <consortium name="Lawrence Berkeley National Laboratory"/>
            <person name="Ahrendt S."/>
            <person name="Sahu N."/>
            <person name="Indic B."/>
            <person name="Wong-Bajracharya J."/>
            <person name="Merenyi Z."/>
            <person name="Ke H.-M."/>
            <person name="Monk M."/>
            <person name="Kocsube S."/>
            <person name="Drula E."/>
            <person name="Lipzen A."/>
            <person name="Balint B."/>
            <person name="Henrissat B."/>
            <person name="Andreopoulos B."/>
            <person name="Martin F.M."/>
            <person name="Harder C.B."/>
            <person name="Rigling D."/>
            <person name="Ford K.L."/>
            <person name="Foster G.D."/>
            <person name="Pangilinan J."/>
            <person name="Papanicolaou A."/>
            <person name="Barry K."/>
            <person name="LaButti K."/>
            <person name="Viragh M."/>
            <person name="Koriabine M."/>
            <person name="Yan M."/>
            <person name="Riley R."/>
            <person name="Champramary S."/>
            <person name="Plett K.L."/>
            <person name="Tsai I.J."/>
            <person name="Slot J."/>
            <person name="Sipos G."/>
            <person name="Plett J."/>
            <person name="Nagy L.G."/>
            <person name="Grigoriev I.V."/>
        </authorList>
    </citation>
    <scope>NUCLEOTIDE SEQUENCE</scope>
    <source>
        <strain evidence="1">ICMP 16352</strain>
    </source>
</reference>
<evidence type="ECO:0000313" key="2">
    <source>
        <dbReference type="Proteomes" id="UP001175227"/>
    </source>
</evidence>
<name>A0AA39NL73_9AGAR</name>
<protein>
    <submittedName>
        <fullName evidence="1">Uncharacterized protein</fullName>
    </submittedName>
</protein>
<dbReference type="AlphaFoldDB" id="A0AA39NL73"/>
<dbReference type="Proteomes" id="UP001175227">
    <property type="component" value="Unassembled WGS sequence"/>
</dbReference>
<sequence length="176" mass="20362">MREKAKAPKVVLYLTLFVHYRRVSGETKSSTRRYFSVAGNLLSRSSVVYIRVLVPAPRMTRSRREDQHHRITPRLPRLFRGVLDTGSYGSLTMDIIKDYRDEHELSNSAKSEMVVNYLAQLTKQWNLCKHKKYITNISSEMMHQVDILTNKRATVAMDNAVCKWDKRLSGARANTS</sequence>
<evidence type="ECO:0000313" key="1">
    <source>
        <dbReference type="EMBL" id="KAK0467680.1"/>
    </source>
</evidence>
<accession>A0AA39NL73</accession>
<gene>
    <name evidence="1" type="ORF">IW261DRAFT_1680003</name>
</gene>
<proteinExistence type="predicted"/>
<comment type="caution">
    <text evidence="1">The sequence shown here is derived from an EMBL/GenBank/DDBJ whole genome shotgun (WGS) entry which is preliminary data.</text>
</comment>